<feature type="transmembrane region" description="Helical" evidence="1">
    <location>
        <begin position="39"/>
        <end position="59"/>
    </location>
</feature>
<comment type="caution">
    <text evidence="2">The sequence shown here is derived from an EMBL/GenBank/DDBJ whole genome shotgun (WGS) entry which is preliminary data.</text>
</comment>
<keyword evidence="3" id="KW-1185">Reference proteome</keyword>
<accession>A0ABD2XMX8</accession>
<evidence type="ECO:0000313" key="2">
    <source>
        <dbReference type="EMBL" id="KAL3406319.1"/>
    </source>
</evidence>
<evidence type="ECO:0008006" key="4">
    <source>
        <dbReference type="Google" id="ProtNLM"/>
    </source>
</evidence>
<protein>
    <recommendedName>
        <fullName evidence="4">Secreted protein</fullName>
    </recommendedName>
</protein>
<keyword evidence="1" id="KW-0812">Transmembrane</keyword>
<gene>
    <name evidence="2" type="ORF">TKK_001662</name>
</gene>
<dbReference type="Proteomes" id="UP001627154">
    <property type="component" value="Unassembled WGS sequence"/>
</dbReference>
<evidence type="ECO:0000313" key="3">
    <source>
        <dbReference type="Proteomes" id="UP001627154"/>
    </source>
</evidence>
<proteinExistence type="predicted"/>
<dbReference type="EMBL" id="JBJJXI010000019">
    <property type="protein sequence ID" value="KAL3406319.1"/>
    <property type="molecule type" value="Genomic_DNA"/>
</dbReference>
<feature type="transmembrane region" description="Helical" evidence="1">
    <location>
        <begin position="12"/>
        <end position="27"/>
    </location>
</feature>
<keyword evidence="1" id="KW-0472">Membrane</keyword>
<organism evidence="2 3">
    <name type="scientific">Trichogramma kaykai</name>
    <dbReference type="NCBI Taxonomy" id="54128"/>
    <lineage>
        <taxon>Eukaryota</taxon>
        <taxon>Metazoa</taxon>
        <taxon>Ecdysozoa</taxon>
        <taxon>Arthropoda</taxon>
        <taxon>Hexapoda</taxon>
        <taxon>Insecta</taxon>
        <taxon>Pterygota</taxon>
        <taxon>Neoptera</taxon>
        <taxon>Endopterygota</taxon>
        <taxon>Hymenoptera</taxon>
        <taxon>Apocrita</taxon>
        <taxon>Proctotrupomorpha</taxon>
        <taxon>Chalcidoidea</taxon>
        <taxon>Trichogrammatidae</taxon>
        <taxon>Trichogramma</taxon>
    </lineage>
</organism>
<evidence type="ECO:0000256" key="1">
    <source>
        <dbReference type="SAM" id="Phobius"/>
    </source>
</evidence>
<reference evidence="2 3" key="1">
    <citation type="journal article" date="2024" name="bioRxiv">
        <title>A reference genome for Trichogramma kaykai: A tiny desert-dwelling parasitoid wasp with competing sex-ratio distorters.</title>
        <authorList>
            <person name="Culotta J."/>
            <person name="Lindsey A.R."/>
        </authorList>
    </citation>
    <scope>NUCLEOTIDE SEQUENCE [LARGE SCALE GENOMIC DNA]</scope>
    <source>
        <strain evidence="2 3">KSX58</strain>
    </source>
</reference>
<dbReference type="AlphaFoldDB" id="A0ABD2XMX8"/>
<keyword evidence="1" id="KW-1133">Transmembrane helix</keyword>
<sequence length="90" mass="10299">MYGRLARAQLKIRLYIICLAYPIYAARCRRTPGPTAAAHLPLSQLSLLLLLLYACAKLITRRNNEQFNNNVCYKDKSVTRQKGLFSINKI</sequence>
<name>A0ABD2XMX8_9HYME</name>